<protein>
    <submittedName>
        <fullName evidence="1">Uncharacterized protein</fullName>
    </submittedName>
</protein>
<name>A0A0K2U821_LEPSM</name>
<accession>A0A0K2U821</accession>
<evidence type="ECO:0000313" key="1">
    <source>
        <dbReference type="EMBL" id="CDW34378.1"/>
    </source>
</evidence>
<proteinExistence type="predicted"/>
<dbReference type="EMBL" id="HACA01017017">
    <property type="protein sequence ID" value="CDW34378.1"/>
    <property type="molecule type" value="Transcribed_RNA"/>
</dbReference>
<sequence length="11" mass="1295">MTNMKAWLEGN</sequence>
<reference evidence="1" key="1">
    <citation type="submission" date="2014-05" db="EMBL/GenBank/DDBJ databases">
        <authorList>
            <person name="Chronopoulou M."/>
        </authorList>
    </citation>
    <scope>NUCLEOTIDE SEQUENCE</scope>
    <source>
        <tissue evidence="1">Whole organism</tissue>
    </source>
</reference>
<organism evidence="1">
    <name type="scientific">Lepeophtheirus salmonis</name>
    <name type="common">Salmon louse</name>
    <name type="synonym">Caligus salmonis</name>
    <dbReference type="NCBI Taxonomy" id="72036"/>
    <lineage>
        <taxon>Eukaryota</taxon>
        <taxon>Metazoa</taxon>
        <taxon>Ecdysozoa</taxon>
        <taxon>Arthropoda</taxon>
        <taxon>Crustacea</taxon>
        <taxon>Multicrustacea</taxon>
        <taxon>Hexanauplia</taxon>
        <taxon>Copepoda</taxon>
        <taxon>Siphonostomatoida</taxon>
        <taxon>Caligidae</taxon>
        <taxon>Lepeophtheirus</taxon>
    </lineage>
</organism>